<organism evidence="1 2">
    <name type="scientific">Sinosporangium album</name>
    <dbReference type="NCBI Taxonomy" id="504805"/>
    <lineage>
        <taxon>Bacteria</taxon>
        <taxon>Bacillati</taxon>
        <taxon>Actinomycetota</taxon>
        <taxon>Actinomycetes</taxon>
        <taxon>Streptosporangiales</taxon>
        <taxon>Streptosporangiaceae</taxon>
        <taxon>Sinosporangium</taxon>
    </lineage>
</organism>
<dbReference type="AlphaFoldDB" id="A0A1G8ABI0"/>
<dbReference type="Proteomes" id="UP000198923">
    <property type="component" value="Unassembled WGS sequence"/>
</dbReference>
<proteinExistence type="predicted"/>
<accession>A0A1G8ABI0</accession>
<dbReference type="EMBL" id="FNCN01000012">
    <property type="protein sequence ID" value="SDH17710.1"/>
    <property type="molecule type" value="Genomic_DNA"/>
</dbReference>
<dbReference type="STRING" id="504805.SAMN05421505_11272"/>
<evidence type="ECO:0000313" key="1">
    <source>
        <dbReference type="EMBL" id="SDH17710.1"/>
    </source>
</evidence>
<evidence type="ECO:0000313" key="2">
    <source>
        <dbReference type="Proteomes" id="UP000198923"/>
    </source>
</evidence>
<dbReference type="RefSeq" id="WP_093171007.1">
    <property type="nucleotide sequence ID" value="NZ_FNCN01000012.1"/>
</dbReference>
<gene>
    <name evidence="1" type="ORF">SAMN05421505_11272</name>
</gene>
<keyword evidence="2" id="KW-1185">Reference proteome</keyword>
<reference evidence="1 2" key="1">
    <citation type="submission" date="2016-10" db="EMBL/GenBank/DDBJ databases">
        <authorList>
            <person name="de Groot N.N."/>
        </authorList>
    </citation>
    <scope>NUCLEOTIDE SEQUENCE [LARGE SCALE GENOMIC DNA]</scope>
    <source>
        <strain evidence="1 2">CPCC 201354</strain>
    </source>
</reference>
<protein>
    <submittedName>
        <fullName evidence="1">Uncharacterized protein</fullName>
    </submittedName>
</protein>
<sequence length="162" mass="17233">MSIEVVFRLPGKAPYSYSEVRITGNNVGDLKRDLRDVDADLWTAVGNAFSEALGMTALGELGPRVVPTAPTTGYETPWADASQGSAPDYQPYTPTPTYPPAYEQTAVTQAGSPPGMQTPVCAHGPARYMPAGVSARTGKPYGAFWSCQAPQGQPKCKLPKIQ</sequence>
<name>A0A1G8ABI0_9ACTN</name>